<dbReference type="InterPro" id="IPR006680">
    <property type="entry name" value="Amidohydro-rel"/>
</dbReference>
<dbReference type="PANTHER" id="PTHR21240">
    <property type="entry name" value="2-AMINO-3-CARBOXYLMUCONATE-6-SEMIALDEHYDE DECARBOXYLASE"/>
    <property type="match status" value="1"/>
</dbReference>
<dbReference type="EMBL" id="BMQA01000026">
    <property type="protein sequence ID" value="GGJ41753.1"/>
    <property type="molecule type" value="Genomic_DNA"/>
</dbReference>
<protein>
    <submittedName>
        <fullName evidence="4">Amidohydrolase</fullName>
    </submittedName>
</protein>
<evidence type="ECO:0000313" key="5">
    <source>
        <dbReference type="Proteomes" id="UP000657574"/>
    </source>
</evidence>
<dbReference type="InterPro" id="IPR032466">
    <property type="entry name" value="Metal_Hydrolase"/>
</dbReference>
<organism evidence="4 5">
    <name type="scientific">Streptomyces brasiliensis</name>
    <dbReference type="NCBI Taxonomy" id="1954"/>
    <lineage>
        <taxon>Bacteria</taxon>
        <taxon>Bacillati</taxon>
        <taxon>Actinomycetota</taxon>
        <taxon>Actinomycetes</taxon>
        <taxon>Kitasatosporales</taxon>
        <taxon>Streptomycetaceae</taxon>
        <taxon>Streptomyces</taxon>
    </lineage>
</organism>
<dbReference type="Pfam" id="PF04909">
    <property type="entry name" value="Amidohydro_2"/>
    <property type="match status" value="1"/>
</dbReference>
<dbReference type="GO" id="GO:0019748">
    <property type="term" value="P:secondary metabolic process"/>
    <property type="evidence" value="ECO:0007669"/>
    <property type="project" value="TreeGrafter"/>
</dbReference>
<dbReference type="Proteomes" id="UP000657574">
    <property type="component" value="Unassembled WGS sequence"/>
</dbReference>
<dbReference type="PANTHER" id="PTHR21240:SF28">
    <property type="entry name" value="ISO-OROTATE DECARBOXYLASE (EUROFUNG)"/>
    <property type="match status" value="1"/>
</dbReference>
<dbReference type="SUPFAM" id="SSF51556">
    <property type="entry name" value="Metallo-dependent hydrolases"/>
    <property type="match status" value="1"/>
</dbReference>
<dbReference type="GO" id="GO:0016787">
    <property type="term" value="F:hydrolase activity"/>
    <property type="evidence" value="ECO:0007669"/>
    <property type="project" value="InterPro"/>
</dbReference>
<reference evidence="4" key="1">
    <citation type="journal article" date="2014" name="Int. J. Syst. Evol. Microbiol.">
        <title>Complete genome sequence of Corynebacterium casei LMG S-19264T (=DSM 44701T), isolated from a smear-ripened cheese.</title>
        <authorList>
            <consortium name="US DOE Joint Genome Institute (JGI-PGF)"/>
            <person name="Walter F."/>
            <person name="Albersmeier A."/>
            <person name="Kalinowski J."/>
            <person name="Ruckert C."/>
        </authorList>
    </citation>
    <scope>NUCLEOTIDE SEQUENCE</scope>
    <source>
        <strain evidence="4">JCM 3086</strain>
    </source>
</reference>
<feature type="region of interest" description="Disordered" evidence="2">
    <location>
        <begin position="1"/>
        <end position="40"/>
    </location>
</feature>
<dbReference type="GO" id="GO:0016831">
    <property type="term" value="F:carboxy-lyase activity"/>
    <property type="evidence" value="ECO:0007669"/>
    <property type="project" value="InterPro"/>
</dbReference>
<accession>A0A917L4H8</accession>
<sequence length="370" mass="39700">MAGLQIAEGVATAADTENSEGMTPAVADTENTGSADGDARRARVDVHHHYTAPEWIDWAEDKDIANRRALPPWTRWDVDTALAVMDQAGIRTSVLTVAMLGRLQDPKLRKESARVALSAAADLVKSHPDRFAFYVPVFLDDPGLASWSLTYGMDELGAIGASVRTSVNGTYLGDPSQDRVLAELNARSAVVSTHPMEVPQKGPGLEGVPPFLCDFLMDTTCAAINLILNGTLDRYPDLSFILPHGGGFLPYIASRVELFGGHLTPKVDPARVRDYLHRFYYDTAGPMSSAATPTLLSVVDSSRILYGSDWPPTPSHLVTGVTAPALDNDPALDEEQRRRINCDNAHRLLPALTAAAPGGRNRAGAHSAAG</sequence>
<evidence type="ECO:0000313" key="4">
    <source>
        <dbReference type="EMBL" id="GGJ41753.1"/>
    </source>
</evidence>
<reference evidence="4" key="2">
    <citation type="submission" date="2020-09" db="EMBL/GenBank/DDBJ databases">
        <authorList>
            <person name="Sun Q."/>
            <person name="Ohkuma M."/>
        </authorList>
    </citation>
    <scope>NUCLEOTIDE SEQUENCE</scope>
    <source>
        <strain evidence="4">JCM 3086</strain>
    </source>
</reference>
<evidence type="ECO:0000256" key="1">
    <source>
        <dbReference type="ARBA" id="ARBA00023239"/>
    </source>
</evidence>
<dbReference type="Gene3D" id="3.20.20.140">
    <property type="entry name" value="Metal-dependent hydrolases"/>
    <property type="match status" value="1"/>
</dbReference>
<evidence type="ECO:0000259" key="3">
    <source>
        <dbReference type="Pfam" id="PF04909"/>
    </source>
</evidence>
<comment type="caution">
    <text evidence="4">The sequence shown here is derived from an EMBL/GenBank/DDBJ whole genome shotgun (WGS) entry which is preliminary data.</text>
</comment>
<name>A0A917L4H8_9ACTN</name>
<evidence type="ECO:0000256" key="2">
    <source>
        <dbReference type="SAM" id="MobiDB-lite"/>
    </source>
</evidence>
<dbReference type="RefSeq" id="WP_229841028.1">
    <property type="nucleotide sequence ID" value="NZ_BMQA01000026.1"/>
</dbReference>
<keyword evidence="5" id="KW-1185">Reference proteome</keyword>
<dbReference type="GO" id="GO:0005737">
    <property type="term" value="C:cytoplasm"/>
    <property type="evidence" value="ECO:0007669"/>
    <property type="project" value="TreeGrafter"/>
</dbReference>
<gene>
    <name evidence="4" type="ORF">GCM10010121_061020</name>
</gene>
<feature type="domain" description="Amidohydrolase-related" evidence="3">
    <location>
        <begin position="44"/>
        <end position="350"/>
    </location>
</feature>
<proteinExistence type="predicted"/>
<dbReference type="AlphaFoldDB" id="A0A917L4H8"/>
<dbReference type="InterPro" id="IPR032465">
    <property type="entry name" value="ACMSD"/>
</dbReference>
<keyword evidence="1" id="KW-0456">Lyase</keyword>